<gene>
    <name evidence="1" type="ORF">Bhyg_01485</name>
</gene>
<dbReference type="AlphaFoldDB" id="A0A9Q0N9Q9"/>
<dbReference type="EMBL" id="WJQU01000001">
    <property type="protein sequence ID" value="KAJ6646274.1"/>
    <property type="molecule type" value="Genomic_DNA"/>
</dbReference>
<reference evidence="1" key="1">
    <citation type="submission" date="2022-07" db="EMBL/GenBank/DDBJ databases">
        <authorList>
            <person name="Trinca V."/>
            <person name="Uliana J.V.C."/>
            <person name="Torres T.T."/>
            <person name="Ward R.J."/>
            <person name="Monesi N."/>
        </authorList>
    </citation>
    <scope>NUCLEOTIDE SEQUENCE</scope>
    <source>
        <strain evidence="1">HSMRA1968</strain>
        <tissue evidence="1">Whole embryos</tissue>
    </source>
</reference>
<accession>A0A9Q0N9Q9</accession>
<sequence length="78" mass="9240">MSRLLPKQNINTNLCKRDRRSFHINKEAPHLLGLTPADRNLIWLKLTQLYCRLVLTGKEHRSNQLRNTARNVHTIERL</sequence>
<evidence type="ECO:0000313" key="1">
    <source>
        <dbReference type="EMBL" id="KAJ6646274.1"/>
    </source>
</evidence>
<organism evidence="1 2">
    <name type="scientific">Pseudolycoriella hygida</name>
    <dbReference type="NCBI Taxonomy" id="35572"/>
    <lineage>
        <taxon>Eukaryota</taxon>
        <taxon>Metazoa</taxon>
        <taxon>Ecdysozoa</taxon>
        <taxon>Arthropoda</taxon>
        <taxon>Hexapoda</taxon>
        <taxon>Insecta</taxon>
        <taxon>Pterygota</taxon>
        <taxon>Neoptera</taxon>
        <taxon>Endopterygota</taxon>
        <taxon>Diptera</taxon>
        <taxon>Nematocera</taxon>
        <taxon>Sciaroidea</taxon>
        <taxon>Sciaridae</taxon>
        <taxon>Pseudolycoriella</taxon>
    </lineage>
</organism>
<comment type="caution">
    <text evidence="1">The sequence shown here is derived from an EMBL/GenBank/DDBJ whole genome shotgun (WGS) entry which is preliminary data.</text>
</comment>
<evidence type="ECO:0000313" key="2">
    <source>
        <dbReference type="Proteomes" id="UP001151699"/>
    </source>
</evidence>
<keyword evidence="2" id="KW-1185">Reference proteome</keyword>
<dbReference type="Proteomes" id="UP001151699">
    <property type="component" value="Chromosome A"/>
</dbReference>
<protein>
    <submittedName>
        <fullName evidence="1">Uncharacterized protein</fullName>
    </submittedName>
</protein>
<name>A0A9Q0N9Q9_9DIPT</name>
<proteinExistence type="predicted"/>